<accession>A0A6G8AYH8</accession>
<proteinExistence type="predicted"/>
<feature type="domain" description="Cyanophage baseplate Pam3 plug gp18" evidence="1">
    <location>
        <begin position="6"/>
        <end position="105"/>
    </location>
</feature>
<dbReference type="InterPro" id="IPR054252">
    <property type="entry name" value="Pam3_gp18"/>
</dbReference>
<evidence type="ECO:0000259" key="1">
    <source>
        <dbReference type="Pfam" id="PF22479"/>
    </source>
</evidence>
<dbReference type="EMBL" id="CP049888">
    <property type="protein sequence ID" value="QIL50118.1"/>
    <property type="molecule type" value="Genomic_DNA"/>
</dbReference>
<dbReference type="RefSeq" id="WP_166009407.1">
    <property type="nucleotide sequence ID" value="NZ_CP049888.1"/>
</dbReference>
<evidence type="ECO:0000313" key="2">
    <source>
        <dbReference type="EMBL" id="QIL50118.1"/>
    </source>
</evidence>
<protein>
    <recommendedName>
        <fullName evidence="1">Cyanophage baseplate Pam3 plug gp18 domain-containing protein</fullName>
    </recommendedName>
</protein>
<evidence type="ECO:0000313" key="3">
    <source>
        <dbReference type="Proteomes" id="UP000500741"/>
    </source>
</evidence>
<keyword evidence="3" id="KW-1185">Reference proteome</keyword>
<dbReference type="Proteomes" id="UP000500741">
    <property type="component" value="Chromosome"/>
</dbReference>
<gene>
    <name evidence="2" type="ORF">G7084_01540</name>
</gene>
<dbReference type="KEGG" id="wco:G7084_01540"/>
<dbReference type="AlphaFoldDB" id="A0A6G8AYH8"/>
<organism evidence="2 3">
    <name type="scientific">Weissella coleopterorum</name>
    <dbReference type="NCBI Taxonomy" id="2714949"/>
    <lineage>
        <taxon>Bacteria</taxon>
        <taxon>Bacillati</taxon>
        <taxon>Bacillota</taxon>
        <taxon>Bacilli</taxon>
        <taxon>Lactobacillales</taxon>
        <taxon>Lactobacillaceae</taxon>
        <taxon>Weissella</taxon>
    </lineage>
</organism>
<reference evidence="2 3" key="1">
    <citation type="submission" date="2020-03" db="EMBL/GenBank/DDBJ databases">
        <title>Weissella sp. nov., isolated from Cybister lewisianus.</title>
        <authorList>
            <person name="Hyun D.-W."/>
            <person name="Bae J.-W."/>
        </authorList>
    </citation>
    <scope>NUCLEOTIDE SEQUENCE [LARGE SCALE GENOMIC DNA]</scope>
    <source>
        <strain evidence="2 3">HDW19</strain>
    </source>
</reference>
<sequence>MSKRVYIEIDKEDLPEIFEIELAGKNVYLKFDFNTVGSFYTVDLFDNNMDPIIIGEKLSYGRKLWNGLNDPRIPNVDIMPFDESLKEKTITPDNLGVTVFLYLMTLEADGEYL</sequence>
<dbReference type="Pfam" id="PF22479">
    <property type="entry name" value="Pam3_gp18"/>
    <property type="match status" value="1"/>
</dbReference>
<name>A0A6G8AYH8_9LACO</name>